<keyword evidence="10" id="KW-0547">Nucleotide-binding</keyword>
<dbReference type="PROSITE" id="PS00154">
    <property type="entry name" value="ATPASE_E1_E2"/>
    <property type="match status" value="1"/>
</dbReference>
<keyword evidence="15 18" id="KW-0472">Membrane</keyword>
<dbReference type="InterPro" id="IPR059000">
    <property type="entry name" value="ATPase_P-type_domA"/>
</dbReference>
<protein>
    <recommendedName>
        <fullName evidence="5">Magnesium-transporting ATPase, P-type 1</fullName>
        <ecNumber evidence="4">7.2.2.14</ecNumber>
    </recommendedName>
    <alternativeName>
        <fullName evidence="16">Mg(2+) transport ATPase, P-type 1</fullName>
    </alternativeName>
</protein>
<dbReference type="SUPFAM" id="SSF81665">
    <property type="entry name" value="Calcium ATPase, transmembrane domain M"/>
    <property type="match status" value="1"/>
</dbReference>
<dbReference type="AlphaFoldDB" id="A0A8H5TCD8"/>
<dbReference type="PRINTS" id="PR01836">
    <property type="entry name" value="MGATPASE"/>
</dbReference>
<gene>
    <name evidence="20" type="ORF">FHETE_5956</name>
</gene>
<dbReference type="Gene3D" id="3.40.1110.10">
    <property type="entry name" value="Calcium-transporting ATPase, cytoplasmic domain N"/>
    <property type="match status" value="1"/>
</dbReference>
<evidence type="ECO:0000256" key="9">
    <source>
        <dbReference type="ARBA" id="ARBA00022692"/>
    </source>
</evidence>
<comment type="catalytic activity">
    <reaction evidence="17">
        <text>Mg(2+)(out) + ATP + H2O = Mg(2+)(in) + ADP + phosphate + H(+)</text>
        <dbReference type="Rhea" id="RHEA:10260"/>
        <dbReference type="ChEBI" id="CHEBI:15377"/>
        <dbReference type="ChEBI" id="CHEBI:15378"/>
        <dbReference type="ChEBI" id="CHEBI:18420"/>
        <dbReference type="ChEBI" id="CHEBI:30616"/>
        <dbReference type="ChEBI" id="CHEBI:43474"/>
        <dbReference type="ChEBI" id="CHEBI:456216"/>
        <dbReference type="EC" id="7.2.2.14"/>
    </reaction>
</comment>
<comment type="caution">
    <text evidence="20">The sequence shown here is derived from an EMBL/GenBank/DDBJ whole genome shotgun (WGS) entry which is preliminary data.</text>
</comment>
<feature type="transmembrane region" description="Helical" evidence="18">
    <location>
        <begin position="327"/>
        <end position="351"/>
    </location>
</feature>
<dbReference type="GO" id="GO:0005886">
    <property type="term" value="C:plasma membrane"/>
    <property type="evidence" value="ECO:0007669"/>
    <property type="project" value="UniProtKB-SubCell"/>
</dbReference>
<evidence type="ECO:0000256" key="7">
    <source>
        <dbReference type="ARBA" id="ARBA00022519"/>
    </source>
</evidence>
<reference evidence="20 21" key="1">
    <citation type="submission" date="2020-05" db="EMBL/GenBank/DDBJ databases">
        <title>Identification and distribution of gene clusters putatively required for synthesis of sphingolipid metabolism inhibitors in phylogenetically diverse species of the filamentous fungus Fusarium.</title>
        <authorList>
            <person name="Kim H.-S."/>
            <person name="Busman M."/>
            <person name="Brown D.W."/>
            <person name="Divon H."/>
            <person name="Uhlig S."/>
            <person name="Proctor R.H."/>
        </authorList>
    </citation>
    <scope>NUCLEOTIDE SEQUENCE [LARGE SCALE GENOMIC DNA]</scope>
    <source>
        <strain evidence="20 21">NRRL 20693</strain>
    </source>
</reference>
<dbReference type="InterPro" id="IPR023299">
    <property type="entry name" value="ATPase_P-typ_cyto_dom_N"/>
</dbReference>
<sequence length="926" mass="101590">MAHGKVNFLPAWLGQRFWGSGSSRRPMEAWQLSPEGADDGSHEAILRQFASMHADVALDHLVSSYHGITSDEAASRRRVHGQNVVSSRKPQSWFMLLLSVIPNPFNILLAFLAIFNIAMPPPNWEGFAILVVMIVISCAVRFWQEYQSGIAVFRLQLSITPKFRVQRPSPSTDKQQTSCTEETVLDTDLVPGDVVILAPGAIVPADCLILESSYLRISQSAWTGESEPVLKDATSNAMKEAVSIFDCGNLALMGTNIVSGHGVGLVLRTGDGAMIATMVKAVEKKRQPNAFQKGILNVTWMLIGFMVIMVPIVLCISGKITGNWGNAALFSISVAVGLVPEMLPAIVNANLARAAHQLSKKQAIVKRLDSVQNLGAMTVLCSDKTGTLTKDELSVHRYTNAAEEDTLGVLELAKVDSQIQGNSGNNMDRAIINFRLPEGEVAVAHYEQVRVIPFDFERRRSGCIVKGITGLNLLIIKGAFEEVFARCSSMRSHGKVEQLNGESLQRWRQLAMQRNENGYRVLLVATKPLNKAYLVDTGVDDLDTVETDMILEGMISFSDPPKDDAKDAIASLTELGVQVKVLTGDSLPVALNICNSLELIQRQEALDDDYNAISGSDLAMLEGSEEFDHIVERCTVFAKVTPKQKSLIVTSLQKAGHCVGMLGDGINDCTALRDADVGISVDSGAGVAKDCADLILTEKGLSIIVRSVVLGRITHGNTIKYIKMVASSNFGNVFSVVAASAWLPFTPMISIQLLTQNLLYDISQIAIPWDRVDEEYLREPRRWNAMDLLRFVVILGPTSSVIDICTFLLGWYYYGVQSADDEHAVSMFQTHWFLQGLLTQTLIVHLLRTAKIPIIQSRASPVLVFSTASIMAIGFALPWIPPFRPAFSFAQPAPSYVGFLMAELLAYVVEVQLVKMIYIRIFGTWL</sequence>
<feature type="transmembrane region" description="Helical" evidence="18">
    <location>
        <begin position="832"/>
        <end position="850"/>
    </location>
</feature>
<keyword evidence="21" id="KW-1185">Reference proteome</keyword>
<evidence type="ECO:0000256" key="8">
    <source>
        <dbReference type="ARBA" id="ARBA00022553"/>
    </source>
</evidence>
<evidence type="ECO:0000256" key="13">
    <source>
        <dbReference type="ARBA" id="ARBA00022967"/>
    </source>
</evidence>
<evidence type="ECO:0000313" key="20">
    <source>
        <dbReference type="EMBL" id="KAF5667253.1"/>
    </source>
</evidence>
<feature type="transmembrane region" description="Helical" evidence="18">
    <location>
        <begin position="862"/>
        <end position="881"/>
    </location>
</feature>
<accession>A0A8H5TCD8</accession>
<keyword evidence="14 18" id="KW-1133">Transmembrane helix</keyword>
<evidence type="ECO:0000256" key="2">
    <source>
        <dbReference type="ARBA" id="ARBA00004429"/>
    </source>
</evidence>
<keyword evidence="11" id="KW-0067">ATP-binding</keyword>
<dbReference type="SFLD" id="SFLDS00003">
    <property type="entry name" value="Haloacid_Dehalogenase"/>
    <property type="match status" value="1"/>
</dbReference>
<feature type="transmembrane region" description="Helical" evidence="18">
    <location>
        <begin position="124"/>
        <end position="143"/>
    </location>
</feature>
<dbReference type="Proteomes" id="UP000567885">
    <property type="component" value="Unassembled WGS sequence"/>
</dbReference>
<keyword evidence="6" id="KW-1003">Cell membrane</keyword>
<dbReference type="InterPro" id="IPR006068">
    <property type="entry name" value="ATPase_P-typ_cation-transptr_C"/>
</dbReference>
<dbReference type="SMART" id="SM00831">
    <property type="entry name" value="Cation_ATPase_N"/>
    <property type="match status" value="1"/>
</dbReference>
<dbReference type="InterPro" id="IPR008250">
    <property type="entry name" value="ATPase_P-typ_transduc_dom_A_sf"/>
</dbReference>
<dbReference type="PANTHER" id="PTHR42861">
    <property type="entry name" value="CALCIUM-TRANSPORTING ATPASE"/>
    <property type="match status" value="1"/>
</dbReference>
<evidence type="ECO:0000313" key="21">
    <source>
        <dbReference type="Proteomes" id="UP000567885"/>
    </source>
</evidence>
<organism evidence="20 21">
    <name type="scientific">Fusarium heterosporum</name>
    <dbReference type="NCBI Taxonomy" id="42747"/>
    <lineage>
        <taxon>Eukaryota</taxon>
        <taxon>Fungi</taxon>
        <taxon>Dikarya</taxon>
        <taxon>Ascomycota</taxon>
        <taxon>Pezizomycotina</taxon>
        <taxon>Sordariomycetes</taxon>
        <taxon>Hypocreomycetidae</taxon>
        <taxon>Hypocreales</taxon>
        <taxon>Nectriaceae</taxon>
        <taxon>Fusarium</taxon>
        <taxon>Fusarium heterosporum species complex</taxon>
    </lineage>
</organism>
<dbReference type="NCBIfam" id="TIGR01494">
    <property type="entry name" value="ATPase_P-type"/>
    <property type="match status" value="2"/>
</dbReference>
<dbReference type="InterPro" id="IPR044492">
    <property type="entry name" value="P_typ_ATPase_HD_dom"/>
</dbReference>
<comment type="function">
    <text evidence="1">Mediates magnesium influx to the cytosol.</text>
</comment>
<dbReference type="InterPro" id="IPR004014">
    <property type="entry name" value="ATPase_P-typ_cation-transptr_N"/>
</dbReference>
<evidence type="ECO:0000256" key="3">
    <source>
        <dbReference type="ARBA" id="ARBA00008746"/>
    </source>
</evidence>
<dbReference type="OrthoDB" id="158672at2759"/>
<feature type="transmembrane region" description="Helical" evidence="18">
    <location>
        <begin position="294"/>
        <end position="321"/>
    </location>
</feature>
<evidence type="ECO:0000256" key="6">
    <source>
        <dbReference type="ARBA" id="ARBA00022475"/>
    </source>
</evidence>
<dbReference type="Gene3D" id="1.20.1110.10">
    <property type="entry name" value="Calcium-transporting ATPase, transmembrane domain"/>
    <property type="match status" value="1"/>
</dbReference>
<evidence type="ECO:0000259" key="19">
    <source>
        <dbReference type="SMART" id="SM00831"/>
    </source>
</evidence>
<dbReference type="Pfam" id="PF00122">
    <property type="entry name" value="E1-E2_ATPase"/>
    <property type="match status" value="1"/>
</dbReference>
<name>A0A8H5TCD8_FUSHE</name>
<comment type="subcellular location">
    <subcellularLocation>
        <location evidence="2">Cell inner membrane</location>
        <topology evidence="2">Multi-pass membrane protein</topology>
    </subcellularLocation>
</comment>
<evidence type="ECO:0000256" key="16">
    <source>
        <dbReference type="ARBA" id="ARBA00029806"/>
    </source>
</evidence>
<evidence type="ECO:0000256" key="4">
    <source>
        <dbReference type="ARBA" id="ARBA00012786"/>
    </source>
</evidence>
<dbReference type="EMBL" id="JAAGWQ010000103">
    <property type="protein sequence ID" value="KAF5667253.1"/>
    <property type="molecule type" value="Genomic_DNA"/>
</dbReference>
<dbReference type="GO" id="GO:0016887">
    <property type="term" value="F:ATP hydrolysis activity"/>
    <property type="evidence" value="ECO:0007669"/>
    <property type="project" value="InterPro"/>
</dbReference>
<dbReference type="InterPro" id="IPR023214">
    <property type="entry name" value="HAD_sf"/>
</dbReference>
<evidence type="ECO:0000256" key="1">
    <source>
        <dbReference type="ARBA" id="ARBA00003954"/>
    </source>
</evidence>
<feature type="transmembrane region" description="Helical" evidence="18">
    <location>
        <begin position="893"/>
        <end position="914"/>
    </location>
</feature>
<evidence type="ECO:0000256" key="18">
    <source>
        <dbReference type="SAM" id="Phobius"/>
    </source>
</evidence>
<dbReference type="Gene3D" id="3.40.50.1000">
    <property type="entry name" value="HAD superfamily/HAD-like"/>
    <property type="match status" value="1"/>
</dbReference>
<dbReference type="InterPro" id="IPR001757">
    <property type="entry name" value="P_typ_ATPase"/>
</dbReference>
<feature type="domain" description="Cation-transporting P-type ATPase N-terminal" evidence="19">
    <location>
        <begin position="48"/>
        <end position="121"/>
    </location>
</feature>
<dbReference type="InterPro" id="IPR018303">
    <property type="entry name" value="ATPase_P-typ_P_site"/>
</dbReference>
<dbReference type="EC" id="7.2.2.14" evidence="4"/>
<dbReference type="SUPFAM" id="SSF56784">
    <property type="entry name" value="HAD-like"/>
    <property type="match status" value="1"/>
</dbReference>
<dbReference type="GO" id="GO:0005524">
    <property type="term" value="F:ATP binding"/>
    <property type="evidence" value="ECO:0007669"/>
    <property type="project" value="UniProtKB-KW"/>
</dbReference>
<dbReference type="NCBIfam" id="TIGR01524">
    <property type="entry name" value="ATPase-IIIB_Mg"/>
    <property type="match status" value="1"/>
</dbReference>
<evidence type="ECO:0000256" key="10">
    <source>
        <dbReference type="ARBA" id="ARBA00022741"/>
    </source>
</evidence>
<evidence type="ECO:0000256" key="5">
    <source>
        <dbReference type="ARBA" id="ARBA00013555"/>
    </source>
</evidence>
<proteinExistence type="inferred from homology"/>
<keyword evidence="13" id="KW-1278">Translocase</keyword>
<evidence type="ECO:0000256" key="14">
    <source>
        <dbReference type="ARBA" id="ARBA00022989"/>
    </source>
</evidence>
<dbReference type="GO" id="GO:0015444">
    <property type="term" value="F:P-type magnesium transporter activity"/>
    <property type="evidence" value="ECO:0007669"/>
    <property type="project" value="UniProtKB-EC"/>
</dbReference>
<dbReference type="InterPro" id="IPR006415">
    <property type="entry name" value="P-type_ATPase_IIIB"/>
</dbReference>
<dbReference type="Pfam" id="PF13246">
    <property type="entry name" value="Cation_ATPase"/>
    <property type="match status" value="1"/>
</dbReference>
<dbReference type="Pfam" id="PF00690">
    <property type="entry name" value="Cation_ATPase_N"/>
    <property type="match status" value="1"/>
</dbReference>
<keyword evidence="9 18" id="KW-0812">Transmembrane</keyword>
<dbReference type="SUPFAM" id="SSF81660">
    <property type="entry name" value="Metal cation-transporting ATPase, ATP-binding domain N"/>
    <property type="match status" value="1"/>
</dbReference>
<evidence type="ECO:0000256" key="12">
    <source>
        <dbReference type="ARBA" id="ARBA00022842"/>
    </source>
</evidence>
<comment type="similarity">
    <text evidence="3">Belongs to the cation transport ATPase (P-type) (TC 3.A.3) family. Type IIIB subfamily.</text>
</comment>
<keyword evidence="12" id="KW-0460">Magnesium</keyword>
<dbReference type="InterPro" id="IPR023298">
    <property type="entry name" value="ATPase_P-typ_TM_dom_sf"/>
</dbReference>
<feature type="transmembrane region" description="Helical" evidence="18">
    <location>
        <begin position="93"/>
        <end position="118"/>
    </location>
</feature>
<dbReference type="Pfam" id="PF00689">
    <property type="entry name" value="Cation_ATPase_C"/>
    <property type="match status" value="1"/>
</dbReference>
<keyword evidence="7" id="KW-0997">Cell inner membrane</keyword>
<dbReference type="Gene3D" id="2.70.150.10">
    <property type="entry name" value="Calcium-transporting ATPase, cytoplasmic transduction domain A"/>
    <property type="match status" value="1"/>
</dbReference>
<evidence type="ECO:0000256" key="15">
    <source>
        <dbReference type="ARBA" id="ARBA00023136"/>
    </source>
</evidence>
<dbReference type="InterPro" id="IPR036412">
    <property type="entry name" value="HAD-like_sf"/>
</dbReference>
<keyword evidence="8" id="KW-0597">Phosphoprotein</keyword>
<evidence type="ECO:0000256" key="11">
    <source>
        <dbReference type="ARBA" id="ARBA00022840"/>
    </source>
</evidence>
<dbReference type="SFLD" id="SFLDG00002">
    <property type="entry name" value="C1.7:_P-type_atpase_like"/>
    <property type="match status" value="1"/>
</dbReference>
<dbReference type="SUPFAM" id="SSF81653">
    <property type="entry name" value="Calcium ATPase, transduction domain A"/>
    <property type="match status" value="1"/>
</dbReference>
<dbReference type="SFLD" id="SFLDF00027">
    <property type="entry name" value="p-type_atpase"/>
    <property type="match status" value="1"/>
</dbReference>
<evidence type="ECO:0000256" key="17">
    <source>
        <dbReference type="ARBA" id="ARBA00047295"/>
    </source>
</evidence>
<feature type="transmembrane region" description="Helical" evidence="18">
    <location>
        <begin position="788"/>
        <end position="812"/>
    </location>
</feature>